<evidence type="ECO:0000259" key="1">
    <source>
        <dbReference type="Pfam" id="PF06605"/>
    </source>
</evidence>
<comment type="caution">
    <text evidence="2">The sequence shown here is derived from an EMBL/GenBank/DDBJ whole genome shotgun (WGS) entry which is preliminary data.</text>
</comment>
<dbReference type="AlphaFoldDB" id="A0A7Y9B0I6"/>
<dbReference type="InterPro" id="IPR010572">
    <property type="entry name" value="Tail_dom"/>
</dbReference>
<accession>A0A7Y9B0I6</accession>
<dbReference type="Proteomes" id="UP000526307">
    <property type="component" value="Unassembled WGS sequence"/>
</dbReference>
<dbReference type="InterPro" id="IPR007119">
    <property type="entry name" value="Phage_tail_spike_N"/>
</dbReference>
<organism evidence="2 3">
    <name type="scientific">Mogibacterium timidum</name>
    <dbReference type="NCBI Taxonomy" id="35519"/>
    <lineage>
        <taxon>Bacteria</taxon>
        <taxon>Bacillati</taxon>
        <taxon>Bacillota</taxon>
        <taxon>Clostridia</taxon>
        <taxon>Peptostreptococcales</taxon>
        <taxon>Anaerovoracaceae</taxon>
        <taxon>Mogibacterium</taxon>
    </lineage>
</organism>
<keyword evidence="3" id="KW-1185">Reference proteome</keyword>
<protein>
    <submittedName>
        <fullName evidence="2">Phage tail protein</fullName>
    </submittedName>
</protein>
<name>A0A7Y9B0I6_9FIRM</name>
<reference evidence="2 3" key="1">
    <citation type="submission" date="2020-06" db="EMBL/GenBank/DDBJ databases">
        <title>Mogibacterium timidum strain W9173 genomic sequence.</title>
        <authorList>
            <person name="Wade W.G."/>
            <person name="Johnston C.D."/>
            <person name="Chen T."/>
            <person name="Dewhirst F.E."/>
        </authorList>
    </citation>
    <scope>NUCLEOTIDE SEQUENCE [LARGE SCALE GENOMIC DNA]</scope>
    <source>
        <strain evidence="2 3">W9173</strain>
    </source>
</reference>
<dbReference type="Pfam" id="PF06605">
    <property type="entry name" value="Prophage_tail"/>
    <property type="match status" value="1"/>
</dbReference>
<dbReference type="NCBIfam" id="TIGR01665">
    <property type="entry name" value="put_anti_recept"/>
    <property type="match status" value="1"/>
</dbReference>
<evidence type="ECO:0000313" key="3">
    <source>
        <dbReference type="Proteomes" id="UP000526307"/>
    </source>
</evidence>
<sequence>MIVYFADRQMRILGHASTNLDSPLVIVDDSKEERVENGVSIFELSVVIKDSPTEFLKIKDMCAEGNYLLCKRGNSSEFYSIIDCNGSVSSKELELYCEDASLDLINTLAEPFEADGAYPLSYYVNKWISGTGFEIGTNEVAHLTRKLKWEGDATVTERLASVATQFDNTEMSFSFKIEQMQVKKLLVNFWKRKGVDADVRLRINHEVSDIRVKGSVAELATALKAVGGTPEGQQEALTLRDYNYDDGDIYIDSDGLLQSRSATRRWCSPWSNYKPIVRRFSFDTTSQSELCNRAVNKLKASMEATQNYEIDIVKLPENVRIGDTIHVVDDETGLYISSRIMKLKRSVSRNEITAELGDFHEEDSGMDAALQQLSERISKIAALKSGADAVTLTITSSNGATFDNDLINTTLTAHIYSSSGELTPQEIAAIGTVKWYKGDVEVASGLTYTVSNETNLDIIAKLEKKEA</sequence>
<gene>
    <name evidence="2" type="ORF">HW270_03665</name>
</gene>
<dbReference type="EMBL" id="JABXYR010000001">
    <property type="protein sequence ID" value="NWO23179.1"/>
    <property type="molecule type" value="Genomic_DNA"/>
</dbReference>
<evidence type="ECO:0000313" key="2">
    <source>
        <dbReference type="EMBL" id="NWO23179.1"/>
    </source>
</evidence>
<proteinExistence type="predicted"/>
<dbReference type="RefSeq" id="WP_178978365.1">
    <property type="nucleotide sequence ID" value="NZ_JABXYR010000001.1"/>
</dbReference>
<feature type="domain" description="Tail spike" evidence="1">
    <location>
        <begin position="129"/>
        <end position="353"/>
    </location>
</feature>